<gene>
    <name evidence="4" type="ORF">SAMN02745130_00199</name>
</gene>
<evidence type="ECO:0000313" key="4">
    <source>
        <dbReference type="EMBL" id="SKA68098.1"/>
    </source>
</evidence>
<feature type="transmembrane region" description="Helical" evidence="2">
    <location>
        <begin position="21"/>
        <end position="40"/>
    </location>
</feature>
<dbReference type="RefSeq" id="WP_078920706.1">
    <property type="nucleotide sequence ID" value="NZ_FUYB01000001.1"/>
</dbReference>
<dbReference type="Proteomes" id="UP000190460">
    <property type="component" value="Unassembled WGS sequence"/>
</dbReference>
<dbReference type="GO" id="GO:0004222">
    <property type="term" value="F:metalloendopeptidase activity"/>
    <property type="evidence" value="ECO:0007669"/>
    <property type="project" value="TreeGrafter"/>
</dbReference>
<protein>
    <submittedName>
        <fullName evidence="4">Murein DD-endopeptidase MepM and murein hydrolase activator NlpD, contain LysM domain</fullName>
    </submittedName>
</protein>
<dbReference type="InterPro" id="IPR050570">
    <property type="entry name" value="Cell_wall_metabolism_enzyme"/>
</dbReference>
<evidence type="ECO:0000256" key="1">
    <source>
        <dbReference type="SAM" id="Coils"/>
    </source>
</evidence>
<evidence type="ECO:0000259" key="3">
    <source>
        <dbReference type="Pfam" id="PF01551"/>
    </source>
</evidence>
<dbReference type="Pfam" id="PF01551">
    <property type="entry name" value="Peptidase_M23"/>
    <property type="match status" value="1"/>
</dbReference>
<dbReference type="InterPro" id="IPR016047">
    <property type="entry name" value="M23ase_b-sheet_dom"/>
</dbReference>
<feature type="coiled-coil region" evidence="1">
    <location>
        <begin position="60"/>
        <end position="118"/>
    </location>
</feature>
<sequence>MKVICISRDGARRASFSLNPITHLVLPASLVALLIIGLSVNQMLGLYRLDNTPQHKALTAEEAEKIISTLEQQMQTVNEIKKTYSTYTVDVDTLAVRLGALEAEIVRLNALAKRVVNRAKLDPNEFSFDQAPPRGGLDEDYTPAAVPKVSTRELLGAFETMESQMEQQQALLEGLYQVLEGKALEAVVMPSSRPVKLGYVSSPFGFRRDPFNGGARLHKGMDYAGPRGTDVHAVAGGVVSYVGNKGGYGTVLEIDHGNGLMSRYAHLDQALVEAGTIIQKADRVALLGSTGRSTGPHLHLEILQNGEAIDPQTYLGLAE</sequence>
<dbReference type="OrthoDB" id="9815245at2"/>
<feature type="domain" description="M23ase beta-sheet core" evidence="3">
    <location>
        <begin position="217"/>
        <end position="311"/>
    </location>
</feature>
<dbReference type="STRING" id="92487.SAMN02745130_00199"/>
<dbReference type="EMBL" id="FUYB01000001">
    <property type="protein sequence ID" value="SKA68098.1"/>
    <property type="molecule type" value="Genomic_DNA"/>
</dbReference>
<organism evidence="4 5">
    <name type="scientific">Thiothrix eikelboomii</name>
    <dbReference type="NCBI Taxonomy" id="92487"/>
    <lineage>
        <taxon>Bacteria</taxon>
        <taxon>Pseudomonadati</taxon>
        <taxon>Pseudomonadota</taxon>
        <taxon>Gammaproteobacteria</taxon>
        <taxon>Thiotrichales</taxon>
        <taxon>Thiotrichaceae</taxon>
        <taxon>Thiothrix</taxon>
    </lineage>
</organism>
<dbReference type="CDD" id="cd12797">
    <property type="entry name" value="M23_peptidase"/>
    <property type="match status" value="1"/>
</dbReference>
<proteinExistence type="predicted"/>
<accession>A0A1T4VTD7</accession>
<keyword evidence="4" id="KW-0378">Hydrolase</keyword>
<dbReference type="SUPFAM" id="SSF51261">
    <property type="entry name" value="Duplicated hybrid motif"/>
    <property type="match status" value="1"/>
</dbReference>
<dbReference type="Gene3D" id="2.70.70.10">
    <property type="entry name" value="Glucose Permease (Domain IIA)"/>
    <property type="match status" value="1"/>
</dbReference>
<reference evidence="4 5" key="1">
    <citation type="submission" date="2017-02" db="EMBL/GenBank/DDBJ databases">
        <authorList>
            <person name="Peterson S.W."/>
        </authorList>
    </citation>
    <scope>NUCLEOTIDE SEQUENCE [LARGE SCALE GENOMIC DNA]</scope>
    <source>
        <strain evidence="4 5">ATCC 49788</strain>
    </source>
</reference>
<keyword evidence="2" id="KW-0472">Membrane</keyword>
<keyword evidence="2" id="KW-0812">Transmembrane</keyword>
<evidence type="ECO:0000313" key="5">
    <source>
        <dbReference type="Proteomes" id="UP000190460"/>
    </source>
</evidence>
<keyword evidence="5" id="KW-1185">Reference proteome</keyword>
<keyword evidence="1" id="KW-0175">Coiled coil</keyword>
<evidence type="ECO:0000256" key="2">
    <source>
        <dbReference type="SAM" id="Phobius"/>
    </source>
</evidence>
<dbReference type="PANTHER" id="PTHR21666:SF291">
    <property type="entry name" value="STAGE II SPORULATION PROTEIN Q"/>
    <property type="match status" value="1"/>
</dbReference>
<dbReference type="AlphaFoldDB" id="A0A1T4VTD7"/>
<dbReference type="InterPro" id="IPR011055">
    <property type="entry name" value="Dup_hybrid_motif"/>
</dbReference>
<dbReference type="FunFam" id="2.70.70.10:FF:000006">
    <property type="entry name" value="M23 family peptidase"/>
    <property type="match status" value="1"/>
</dbReference>
<dbReference type="PANTHER" id="PTHR21666">
    <property type="entry name" value="PEPTIDASE-RELATED"/>
    <property type="match status" value="1"/>
</dbReference>
<keyword evidence="2" id="KW-1133">Transmembrane helix</keyword>
<name>A0A1T4VTD7_9GAMM</name>